<dbReference type="GO" id="GO:0050462">
    <property type="term" value="F:N-acetylneuraminate synthase activity"/>
    <property type="evidence" value="ECO:0007669"/>
    <property type="project" value="UniProtKB-EC"/>
</dbReference>
<gene>
    <name evidence="2" type="primary">neuB</name>
    <name evidence="2" type="ORF">FHK87_09890</name>
</gene>
<dbReference type="InterPro" id="IPR006190">
    <property type="entry name" value="SAF_AFP_Neu5Ac"/>
</dbReference>
<dbReference type="GO" id="GO:0016051">
    <property type="term" value="P:carbohydrate biosynthetic process"/>
    <property type="evidence" value="ECO:0007669"/>
    <property type="project" value="InterPro"/>
</dbReference>
<keyword evidence="2" id="KW-0808">Transferase</keyword>
<dbReference type="PROSITE" id="PS50844">
    <property type="entry name" value="AFP_LIKE"/>
    <property type="match status" value="1"/>
</dbReference>
<feature type="domain" description="AFP-like" evidence="1">
    <location>
        <begin position="283"/>
        <end position="333"/>
    </location>
</feature>
<sequence>MKKTIIIAEAGVNHNGDIELAKKLIDAASEAGVDYVKFQTFNSKKLVSKNAQKASYQKENTGNTSESQLAMLKKLELSREMHIELINHCNAKNINFLSTGFDLDSIDFLNELNIDLFKVPSGEITNLPYLRKIGSLKKPVVISTGMADLQEIEDALNVILKAGVNKSDITILHCNTEYPTPMVDVNLKAMNTIKETFGVSVGYSDHTLGIEIPIAAVTMGATVIEKHFTLDKTMEGPDHKASLEPKELKDMVAAIRNIEVALGNGKKEPSNSEIKNKEVARKSIVAKKDIKKGDVLSNENITVKRPGSGISPMQWDHVIGTIASKDYQEDDLI</sequence>
<accession>A0A504JHI8</accession>
<dbReference type="GO" id="GO:0047444">
    <property type="term" value="F:N-acylneuraminate-9-phosphate synthase activity"/>
    <property type="evidence" value="ECO:0007669"/>
    <property type="project" value="TreeGrafter"/>
</dbReference>
<dbReference type="InterPro" id="IPR013132">
    <property type="entry name" value="PseI/NeuA/B-like_N"/>
</dbReference>
<dbReference type="InterPro" id="IPR051690">
    <property type="entry name" value="PseI-like"/>
</dbReference>
<dbReference type="Gene3D" id="3.20.20.70">
    <property type="entry name" value="Aldolase class I"/>
    <property type="match status" value="1"/>
</dbReference>
<organism evidence="2 3">
    <name type="scientific">Aquimarina algicola</name>
    <dbReference type="NCBI Taxonomy" id="2589995"/>
    <lineage>
        <taxon>Bacteria</taxon>
        <taxon>Pseudomonadati</taxon>
        <taxon>Bacteroidota</taxon>
        <taxon>Flavobacteriia</taxon>
        <taxon>Flavobacteriales</taxon>
        <taxon>Flavobacteriaceae</taxon>
        <taxon>Aquimarina</taxon>
    </lineage>
</organism>
<dbReference type="CDD" id="cd11615">
    <property type="entry name" value="SAF_NeuB_like"/>
    <property type="match status" value="1"/>
</dbReference>
<evidence type="ECO:0000313" key="3">
    <source>
        <dbReference type="Proteomes" id="UP000315540"/>
    </source>
</evidence>
<dbReference type="Pfam" id="PF08666">
    <property type="entry name" value="SAF"/>
    <property type="match status" value="1"/>
</dbReference>
<dbReference type="OrthoDB" id="9814210at2"/>
<dbReference type="SUPFAM" id="SSF51569">
    <property type="entry name" value="Aldolase"/>
    <property type="match status" value="1"/>
</dbReference>
<comment type="caution">
    <text evidence="2">The sequence shown here is derived from an EMBL/GenBank/DDBJ whole genome shotgun (WGS) entry which is preliminary data.</text>
</comment>
<evidence type="ECO:0000259" key="1">
    <source>
        <dbReference type="PROSITE" id="PS50844"/>
    </source>
</evidence>
<dbReference type="AlphaFoldDB" id="A0A504JHI8"/>
<dbReference type="InterPro" id="IPR036732">
    <property type="entry name" value="AFP_Neu5c_C_sf"/>
</dbReference>
<protein>
    <submittedName>
        <fullName evidence="2">N-acetylneuraminate synthase</fullName>
        <ecNumber evidence="2">2.5.1.56</ecNumber>
    </submittedName>
</protein>
<keyword evidence="3" id="KW-1185">Reference proteome</keyword>
<dbReference type="EMBL" id="VFWZ01000002">
    <property type="protein sequence ID" value="TPN87875.1"/>
    <property type="molecule type" value="Genomic_DNA"/>
</dbReference>
<dbReference type="PANTHER" id="PTHR42966">
    <property type="entry name" value="N-ACETYLNEURAMINATE SYNTHASE"/>
    <property type="match status" value="1"/>
</dbReference>
<reference evidence="2 3" key="1">
    <citation type="submission" date="2019-06" db="EMBL/GenBank/DDBJ databases">
        <authorList>
            <person name="Meng X."/>
        </authorList>
    </citation>
    <scope>NUCLEOTIDE SEQUENCE [LARGE SCALE GENOMIC DNA]</scope>
    <source>
        <strain evidence="2 3">M625</strain>
    </source>
</reference>
<proteinExistence type="predicted"/>
<dbReference type="InterPro" id="IPR057736">
    <property type="entry name" value="SAF_PseI/NeuA/NeuB"/>
</dbReference>
<dbReference type="RefSeq" id="WP_140592514.1">
    <property type="nucleotide sequence ID" value="NZ_VFWZ01000002.1"/>
</dbReference>
<dbReference type="NCBIfam" id="TIGR03569">
    <property type="entry name" value="NeuB_NnaB"/>
    <property type="match status" value="1"/>
</dbReference>
<dbReference type="Proteomes" id="UP000315540">
    <property type="component" value="Unassembled WGS sequence"/>
</dbReference>
<dbReference type="InterPro" id="IPR013785">
    <property type="entry name" value="Aldolase_TIM"/>
</dbReference>
<dbReference type="Pfam" id="PF03102">
    <property type="entry name" value="NeuB"/>
    <property type="match status" value="1"/>
</dbReference>
<dbReference type="PANTHER" id="PTHR42966:SF1">
    <property type="entry name" value="SIALIC ACID SYNTHASE"/>
    <property type="match status" value="1"/>
</dbReference>
<dbReference type="EC" id="2.5.1.56" evidence="2"/>
<evidence type="ECO:0000313" key="2">
    <source>
        <dbReference type="EMBL" id="TPN87875.1"/>
    </source>
</evidence>
<dbReference type="SUPFAM" id="SSF51269">
    <property type="entry name" value="AFP III-like domain"/>
    <property type="match status" value="1"/>
</dbReference>
<dbReference type="InterPro" id="IPR013974">
    <property type="entry name" value="SAF"/>
</dbReference>
<dbReference type="InterPro" id="IPR020007">
    <property type="entry name" value="NeuB/NeuA"/>
</dbReference>
<dbReference type="Gene3D" id="3.90.1210.10">
    <property type="entry name" value="Antifreeze-like/N-acetylneuraminic acid synthase C-terminal domain"/>
    <property type="match status" value="1"/>
</dbReference>
<name>A0A504JHI8_9FLAO</name>